<dbReference type="Gene3D" id="3.40.50.720">
    <property type="entry name" value="NAD(P)-binding Rossmann-like Domain"/>
    <property type="match status" value="1"/>
</dbReference>
<proteinExistence type="inferred from homology"/>
<comment type="function">
    <text evidence="6">Catalyzes the conversion of GDP-D-mannose to GDP-4-dehydro-6-deoxy-D-mannose.</text>
</comment>
<evidence type="ECO:0000256" key="4">
    <source>
        <dbReference type="ARBA" id="ARBA00011989"/>
    </source>
</evidence>
<keyword evidence="9" id="KW-1185">Reference proteome</keyword>
<dbReference type="FunFam" id="3.40.50.720:FF:000924">
    <property type="entry name" value="GDP-mannose 4,6 dehydratase"/>
    <property type="match status" value="1"/>
</dbReference>
<evidence type="ECO:0000256" key="2">
    <source>
        <dbReference type="ARBA" id="ARBA00001937"/>
    </source>
</evidence>
<dbReference type="Pfam" id="PF16363">
    <property type="entry name" value="GDP_Man_Dehyd"/>
    <property type="match status" value="1"/>
</dbReference>
<feature type="domain" description="NAD(P)-binding" evidence="7">
    <location>
        <begin position="6"/>
        <end position="308"/>
    </location>
</feature>
<evidence type="ECO:0000256" key="6">
    <source>
        <dbReference type="ARBA" id="ARBA00059383"/>
    </source>
</evidence>
<dbReference type="PANTHER" id="PTHR43715:SF1">
    <property type="entry name" value="GDP-MANNOSE 4,6 DEHYDRATASE"/>
    <property type="match status" value="1"/>
</dbReference>
<comment type="caution">
    <text evidence="8">The sequence shown here is derived from an EMBL/GenBank/DDBJ whole genome shotgun (WGS) entry which is preliminary data.</text>
</comment>
<dbReference type="OrthoDB" id="9779041at2"/>
<comment type="catalytic activity">
    <reaction evidence="1">
        <text>GDP-alpha-D-mannose = GDP-4-dehydro-alpha-D-rhamnose + H2O</text>
        <dbReference type="Rhea" id="RHEA:23820"/>
        <dbReference type="ChEBI" id="CHEBI:15377"/>
        <dbReference type="ChEBI" id="CHEBI:57527"/>
        <dbReference type="ChEBI" id="CHEBI:57964"/>
        <dbReference type="EC" id="4.2.1.47"/>
    </reaction>
</comment>
<dbReference type="EMBL" id="QGDC01000007">
    <property type="protein sequence ID" value="RCH54326.1"/>
    <property type="molecule type" value="Genomic_DNA"/>
</dbReference>
<gene>
    <name evidence="8" type="ORF">DJ568_13625</name>
</gene>
<organism evidence="8 9">
    <name type="scientific">Mucilaginibacter hurinus</name>
    <dbReference type="NCBI Taxonomy" id="2201324"/>
    <lineage>
        <taxon>Bacteria</taxon>
        <taxon>Pseudomonadati</taxon>
        <taxon>Bacteroidota</taxon>
        <taxon>Sphingobacteriia</taxon>
        <taxon>Sphingobacteriales</taxon>
        <taxon>Sphingobacteriaceae</taxon>
        <taxon>Mucilaginibacter</taxon>
    </lineage>
</organism>
<evidence type="ECO:0000256" key="1">
    <source>
        <dbReference type="ARBA" id="ARBA00000188"/>
    </source>
</evidence>
<evidence type="ECO:0000313" key="8">
    <source>
        <dbReference type="EMBL" id="RCH54326.1"/>
    </source>
</evidence>
<name>A0A367GN95_9SPHI</name>
<dbReference type="PANTHER" id="PTHR43715">
    <property type="entry name" value="GDP-MANNOSE 4,6-DEHYDRATASE"/>
    <property type="match status" value="1"/>
</dbReference>
<evidence type="ECO:0000259" key="7">
    <source>
        <dbReference type="Pfam" id="PF16363"/>
    </source>
</evidence>
<dbReference type="CDD" id="cd05260">
    <property type="entry name" value="GDP_MD_SDR_e"/>
    <property type="match status" value="1"/>
</dbReference>
<reference evidence="8 9" key="1">
    <citation type="submission" date="2018-05" db="EMBL/GenBank/DDBJ databases">
        <title>Mucilaginibacter hurinus sp. nov., isolated from briquette warehouse soil.</title>
        <authorList>
            <person name="Choi L."/>
        </authorList>
    </citation>
    <scope>NUCLEOTIDE SEQUENCE [LARGE SCALE GENOMIC DNA]</scope>
    <source>
        <strain evidence="8 9">ZR32</strain>
    </source>
</reference>
<dbReference type="Proteomes" id="UP000253209">
    <property type="component" value="Unassembled WGS sequence"/>
</dbReference>
<evidence type="ECO:0000313" key="9">
    <source>
        <dbReference type="Proteomes" id="UP000253209"/>
    </source>
</evidence>
<protein>
    <recommendedName>
        <fullName evidence="4">GDP-mannose 4,6-dehydratase</fullName>
        <ecNumber evidence="4">4.2.1.47</ecNumber>
    </recommendedName>
</protein>
<dbReference type="AlphaFoldDB" id="A0A367GN95"/>
<dbReference type="GO" id="GO:0042351">
    <property type="term" value="P:'de novo' GDP-L-fucose biosynthetic process"/>
    <property type="evidence" value="ECO:0007669"/>
    <property type="project" value="TreeGrafter"/>
</dbReference>
<keyword evidence="5" id="KW-0456">Lyase</keyword>
<dbReference type="InterPro" id="IPR036291">
    <property type="entry name" value="NAD(P)-bd_dom_sf"/>
</dbReference>
<evidence type="ECO:0000256" key="3">
    <source>
        <dbReference type="ARBA" id="ARBA00009263"/>
    </source>
</evidence>
<sequence length="319" mass="36183">MNKTALITGITGQDGAYLSQLLLRKGYKVVGLVRSYSHVNIWGLEYLGLQKDVEIVECDLSDLSQVMSIIAEYRPDEIYNLAAQSSVSLSFKQPIGTIHFNIVSVLNILEAIRMLNSACKFYQASSSEIFGEAMLPLTEGSYINPISPYSISKASAHWITKNYRESYGIFSCSGLLFNHESYLRSDNFFVKKVILQAIEISEGRADTLEVGNVDIKRDFGWAPRYVEAMYLMLQQDVPDDFVICSGQSVSLRSVIDYVFNYFNLSADRVVISEKLFRPTEIHDIYGDNIKAKTQLGWEYQLSFYDVLKILIEEELANKK</sequence>
<dbReference type="InterPro" id="IPR006368">
    <property type="entry name" value="GDP_Man_deHydtase"/>
</dbReference>
<comment type="cofactor">
    <cofactor evidence="2">
        <name>NADP(+)</name>
        <dbReference type="ChEBI" id="CHEBI:58349"/>
    </cofactor>
</comment>
<dbReference type="GO" id="GO:0008446">
    <property type="term" value="F:GDP-mannose 4,6-dehydratase activity"/>
    <property type="evidence" value="ECO:0007669"/>
    <property type="project" value="UniProtKB-EC"/>
</dbReference>
<dbReference type="SUPFAM" id="SSF51735">
    <property type="entry name" value="NAD(P)-binding Rossmann-fold domains"/>
    <property type="match status" value="1"/>
</dbReference>
<comment type="similarity">
    <text evidence="3">Belongs to the NAD(P)-dependent epimerase/dehydratase family. GDP-mannose 4,6-dehydratase subfamily.</text>
</comment>
<dbReference type="InterPro" id="IPR016040">
    <property type="entry name" value="NAD(P)-bd_dom"/>
</dbReference>
<evidence type="ECO:0000256" key="5">
    <source>
        <dbReference type="ARBA" id="ARBA00023239"/>
    </source>
</evidence>
<dbReference type="EC" id="4.2.1.47" evidence="4"/>
<accession>A0A367GN95</accession>
<dbReference type="Gene3D" id="3.90.25.10">
    <property type="entry name" value="UDP-galactose 4-epimerase, domain 1"/>
    <property type="match status" value="1"/>
</dbReference>